<gene>
    <name evidence="2" type="ORF">LY89DRAFT_368386</name>
</gene>
<feature type="region of interest" description="Disordered" evidence="1">
    <location>
        <begin position="70"/>
        <end position="109"/>
    </location>
</feature>
<name>A0A132B3X1_MOLSC</name>
<dbReference type="Proteomes" id="UP000070700">
    <property type="component" value="Unassembled WGS sequence"/>
</dbReference>
<keyword evidence="3" id="KW-1185">Reference proteome</keyword>
<protein>
    <submittedName>
        <fullName evidence="2">Uncharacterized protein</fullName>
    </submittedName>
</protein>
<dbReference type="InParanoid" id="A0A132B3X1"/>
<dbReference type="AlphaFoldDB" id="A0A132B3X1"/>
<dbReference type="RefSeq" id="XP_018061463.1">
    <property type="nucleotide sequence ID" value="XM_018207041.1"/>
</dbReference>
<proteinExistence type="predicted"/>
<organism evidence="2 3">
    <name type="scientific">Mollisia scopiformis</name>
    <name type="common">Conifer needle endophyte fungus</name>
    <name type="synonym">Phialocephala scopiformis</name>
    <dbReference type="NCBI Taxonomy" id="149040"/>
    <lineage>
        <taxon>Eukaryota</taxon>
        <taxon>Fungi</taxon>
        <taxon>Dikarya</taxon>
        <taxon>Ascomycota</taxon>
        <taxon>Pezizomycotina</taxon>
        <taxon>Leotiomycetes</taxon>
        <taxon>Helotiales</taxon>
        <taxon>Mollisiaceae</taxon>
        <taxon>Mollisia</taxon>
    </lineage>
</organism>
<reference evidence="2 3" key="1">
    <citation type="submission" date="2015-10" db="EMBL/GenBank/DDBJ databases">
        <title>Full genome of DAOMC 229536 Phialocephala scopiformis, a fungal endophyte of spruce producing the potent anti-insectan compound rugulosin.</title>
        <authorList>
            <consortium name="DOE Joint Genome Institute"/>
            <person name="Walker A.K."/>
            <person name="Frasz S.L."/>
            <person name="Seifert K.A."/>
            <person name="Miller J.D."/>
            <person name="Mondo S.J."/>
            <person name="Labutti K."/>
            <person name="Lipzen A."/>
            <person name="Dockter R."/>
            <person name="Kennedy M."/>
            <person name="Grigoriev I.V."/>
            <person name="Spatafora J.W."/>
        </authorList>
    </citation>
    <scope>NUCLEOTIDE SEQUENCE [LARGE SCALE GENOMIC DNA]</scope>
    <source>
        <strain evidence="2 3">CBS 120377</strain>
    </source>
</reference>
<evidence type="ECO:0000256" key="1">
    <source>
        <dbReference type="SAM" id="MobiDB-lite"/>
    </source>
</evidence>
<feature type="region of interest" description="Disordered" evidence="1">
    <location>
        <begin position="1"/>
        <end position="25"/>
    </location>
</feature>
<dbReference type="EMBL" id="KQ947441">
    <property type="protein sequence ID" value="KUJ07108.1"/>
    <property type="molecule type" value="Genomic_DNA"/>
</dbReference>
<evidence type="ECO:0000313" key="3">
    <source>
        <dbReference type="Proteomes" id="UP000070700"/>
    </source>
</evidence>
<dbReference type="KEGG" id="psco:LY89DRAFT_368386"/>
<sequence>MGPACPTLLTLSHSPQYPSSPETSCPTTPTLTYSFDFRPLIQHPLHNSHPPIIVNTSCIITNTTLTKLISSNPLPPTPSSQPTHFPTRTSHTNLSQSPNTATRLTPPRQ</sequence>
<accession>A0A132B3X1</accession>
<feature type="compositionally biased region" description="Polar residues" evidence="1">
    <location>
        <begin position="80"/>
        <end position="103"/>
    </location>
</feature>
<dbReference type="GeneID" id="28816767"/>
<evidence type="ECO:0000313" key="2">
    <source>
        <dbReference type="EMBL" id="KUJ07108.1"/>
    </source>
</evidence>